<dbReference type="PANTHER" id="PTHR47570:SF1">
    <property type="entry name" value="ZINC ION BINDING PROTEIN"/>
    <property type="match status" value="1"/>
</dbReference>
<feature type="signal peptide" evidence="1">
    <location>
        <begin position="1"/>
        <end position="35"/>
    </location>
</feature>
<dbReference type="PANTHER" id="PTHR47570">
    <property type="entry name" value="ZINC ION BINDING PROTEIN"/>
    <property type="match status" value="1"/>
</dbReference>
<proteinExistence type="predicted"/>
<accession>A0AAV1IFD2</accession>
<dbReference type="AlphaFoldDB" id="A0AAV1IFD2"/>
<comment type="caution">
    <text evidence="3">The sequence shown here is derived from an EMBL/GenBank/DDBJ whole genome shotgun (WGS) entry which is preliminary data.</text>
</comment>
<protein>
    <recommendedName>
        <fullName evidence="2">Mitochondrial splicing suppressor 51-like C-terminal domain-containing protein</fullName>
    </recommendedName>
</protein>
<reference evidence="3 4" key="1">
    <citation type="submission" date="2023-10" db="EMBL/GenBank/DDBJ databases">
        <authorList>
            <person name="Maclean D."/>
            <person name="Macfadyen A."/>
        </authorList>
    </citation>
    <scope>NUCLEOTIDE SEQUENCE [LARGE SCALE GENOMIC DNA]</scope>
</reference>
<dbReference type="Pfam" id="PF20179">
    <property type="entry name" value="MSS51_C"/>
    <property type="match status" value="1"/>
</dbReference>
<evidence type="ECO:0000259" key="2">
    <source>
        <dbReference type="Pfam" id="PF20179"/>
    </source>
</evidence>
<gene>
    <name evidence="3" type="ORF">CVIRNUC_009010</name>
</gene>
<evidence type="ECO:0000313" key="4">
    <source>
        <dbReference type="Proteomes" id="UP001314263"/>
    </source>
</evidence>
<dbReference type="InterPro" id="IPR046824">
    <property type="entry name" value="Mss51-like_C"/>
</dbReference>
<evidence type="ECO:0000256" key="1">
    <source>
        <dbReference type="SAM" id="SignalP"/>
    </source>
</evidence>
<dbReference type="Proteomes" id="UP001314263">
    <property type="component" value="Unassembled WGS sequence"/>
</dbReference>
<keyword evidence="1" id="KW-0732">Signal</keyword>
<feature type="domain" description="Mitochondrial splicing suppressor 51-like C-terminal" evidence="2">
    <location>
        <begin position="23"/>
        <end position="204"/>
    </location>
</feature>
<keyword evidence="4" id="KW-1185">Reference proteome</keyword>
<organism evidence="3 4">
    <name type="scientific">Coccomyxa viridis</name>
    <dbReference type="NCBI Taxonomy" id="1274662"/>
    <lineage>
        <taxon>Eukaryota</taxon>
        <taxon>Viridiplantae</taxon>
        <taxon>Chlorophyta</taxon>
        <taxon>core chlorophytes</taxon>
        <taxon>Trebouxiophyceae</taxon>
        <taxon>Trebouxiophyceae incertae sedis</taxon>
        <taxon>Coccomyxaceae</taxon>
        <taxon>Coccomyxa</taxon>
    </lineage>
</organism>
<dbReference type="EMBL" id="CAUYUE010000013">
    <property type="protein sequence ID" value="CAK0785799.1"/>
    <property type="molecule type" value="Genomic_DNA"/>
</dbReference>
<name>A0AAV1IFD2_9CHLO</name>
<feature type="chain" id="PRO_5043852719" description="Mitochondrial splicing suppressor 51-like C-terminal domain-containing protein" evidence="1">
    <location>
        <begin position="36"/>
        <end position="224"/>
    </location>
</feature>
<sequence length="224" mass="24110">MEGLLCAAQAASSISTVVLSTVLTLHAAITQCARAQPQSLSLQGGSSIVVHMAGVHKEVLQWPLLLELSCLLPSLHLHIVMVSPSLPDNLHRHASWASPDSEGSLRVTLCQGWYHDVASELRKKFGQAQLVFCPNAGLAAYSSWRPTLEHLLQPPWPPCFFTDYCEEAALRAADACRAVLGTSGSSSSTREVRVALNPWRSPLRTITGSMALPSCSNGFLISVL</sequence>
<evidence type="ECO:0000313" key="3">
    <source>
        <dbReference type="EMBL" id="CAK0785799.1"/>
    </source>
</evidence>